<sequence length="80" mass="9049">MDYRDELLRADAYVLGFLRSKVNSALERCRQEPLGDADREFVAKQLAAAAEVLALPLEEHPAWVKARRAAVKALRTRSVR</sequence>
<name>A0A8J3CFT1_9PSEU</name>
<protein>
    <submittedName>
        <fullName evidence="1">Uncharacterized protein</fullName>
    </submittedName>
</protein>
<evidence type="ECO:0000313" key="1">
    <source>
        <dbReference type="EMBL" id="GGM72630.1"/>
    </source>
</evidence>
<reference evidence="1" key="2">
    <citation type="submission" date="2020-09" db="EMBL/GenBank/DDBJ databases">
        <authorList>
            <person name="Sun Q."/>
            <person name="Zhou Y."/>
        </authorList>
    </citation>
    <scope>NUCLEOTIDE SEQUENCE</scope>
    <source>
        <strain evidence="1">CGMCC 4.5737</strain>
    </source>
</reference>
<dbReference type="AlphaFoldDB" id="A0A8J3CFT1"/>
<dbReference type="EMBL" id="BMMK01000029">
    <property type="protein sequence ID" value="GGM72630.1"/>
    <property type="molecule type" value="Genomic_DNA"/>
</dbReference>
<gene>
    <name evidence="1" type="ORF">GCM10012275_49050</name>
</gene>
<comment type="caution">
    <text evidence="1">The sequence shown here is derived from an EMBL/GenBank/DDBJ whole genome shotgun (WGS) entry which is preliminary data.</text>
</comment>
<proteinExistence type="predicted"/>
<organism evidence="1 2">
    <name type="scientific">Longimycelium tulufanense</name>
    <dbReference type="NCBI Taxonomy" id="907463"/>
    <lineage>
        <taxon>Bacteria</taxon>
        <taxon>Bacillati</taxon>
        <taxon>Actinomycetota</taxon>
        <taxon>Actinomycetes</taxon>
        <taxon>Pseudonocardiales</taxon>
        <taxon>Pseudonocardiaceae</taxon>
        <taxon>Longimycelium</taxon>
    </lineage>
</organism>
<dbReference type="Proteomes" id="UP000637578">
    <property type="component" value="Unassembled WGS sequence"/>
</dbReference>
<evidence type="ECO:0000313" key="2">
    <source>
        <dbReference type="Proteomes" id="UP000637578"/>
    </source>
</evidence>
<accession>A0A8J3CFT1</accession>
<reference evidence="1" key="1">
    <citation type="journal article" date="2014" name="Int. J. Syst. Evol. Microbiol.">
        <title>Complete genome sequence of Corynebacterium casei LMG S-19264T (=DSM 44701T), isolated from a smear-ripened cheese.</title>
        <authorList>
            <consortium name="US DOE Joint Genome Institute (JGI-PGF)"/>
            <person name="Walter F."/>
            <person name="Albersmeier A."/>
            <person name="Kalinowski J."/>
            <person name="Ruckert C."/>
        </authorList>
    </citation>
    <scope>NUCLEOTIDE SEQUENCE</scope>
    <source>
        <strain evidence="1">CGMCC 4.5737</strain>
    </source>
</reference>
<keyword evidence="2" id="KW-1185">Reference proteome</keyword>